<sequence>MALAASLAAAPTAPEAWHRLGRLDPVVEDRPDGTRLVTVRQGFDPYPRALPDRLVHWAAATPDRVFLAERGPDGAWRTLTFGECLTRVRRLASGLAGLGLSAERPVAILSGNSIDHAVMALAAMMIGVPYCPISPPYSLVAKDFAKLSYCLDLLTPGLVFVADAKPFRAALAAAAAPDRVIVAAANAELAGARDLSSLDGHADDPRVDAAFAAIGPETIAKFLLTSGSTGEPKAVVNTQRMLMANQVMLLQCFPFLAETPPVFVDWLPWNHTFGSNHNFGMALTHGGTLHIDEGKPVAAGILPTVRNLREIAPTAYFNVPKGYEALLPYLEADRAFAAHFFSRLEMLFYAGAGLAQPVWDGYLTLAREVAGREIPFVTGLGATETAPSAIMNLRATGQAGAIGLPMVGVTLKLVPAGTKLEARVKAETVTPGYWRRPDLTAKVFDEEGYYCFGDAVAYADPGDLSKGFLFDGRLSEDFKLATGTWVSVGPLRHVVNSALDPLIRDTVVTGHDRDDIGMLLVPDAEACARFAGLAANDPGLYAHAGLRAELARRLGLLAKAATGSSNRVERAVILTEPPSLEAGELTDKGSINQRAVLTRRKDLVTALYAEPPGEAIIRPDSRAGETP</sequence>
<dbReference type="Pfam" id="PF00501">
    <property type="entry name" value="AMP-binding"/>
    <property type="match status" value="1"/>
</dbReference>
<dbReference type="RefSeq" id="WP_108174260.1">
    <property type="nucleotide sequence ID" value="NZ_PZZL01000001.1"/>
</dbReference>
<gene>
    <name evidence="2" type="ORF">C8P69_101487</name>
</gene>
<keyword evidence="3" id="KW-1185">Reference proteome</keyword>
<comment type="caution">
    <text evidence="2">The sequence shown here is derived from an EMBL/GenBank/DDBJ whole genome shotgun (WGS) entry which is preliminary data.</text>
</comment>
<dbReference type="InterPro" id="IPR000873">
    <property type="entry name" value="AMP-dep_synth/lig_dom"/>
</dbReference>
<dbReference type="PANTHER" id="PTHR24096">
    <property type="entry name" value="LONG-CHAIN-FATTY-ACID--COA LIGASE"/>
    <property type="match status" value="1"/>
</dbReference>
<organism evidence="2 3">
    <name type="scientific">Phreatobacter oligotrophus</name>
    <dbReference type="NCBI Taxonomy" id="1122261"/>
    <lineage>
        <taxon>Bacteria</taxon>
        <taxon>Pseudomonadati</taxon>
        <taxon>Pseudomonadota</taxon>
        <taxon>Alphaproteobacteria</taxon>
        <taxon>Hyphomicrobiales</taxon>
        <taxon>Phreatobacteraceae</taxon>
        <taxon>Phreatobacter</taxon>
    </lineage>
</organism>
<protein>
    <submittedName>
        <fullName evidence="2">4-coumarate--CoA ligase</fullName>
    </submittedName>
</protein>
<proteinExistence type="predicted"/>
<dbReference type="Gene3D" id="3.40.50.12780">
    <property type="entry name" value="N-terminal domain of ligase-like"/>
    <property type="match status" value="1"/>
</dbReference>
<dbReference type="Pfam" id="PF23562">
    <property type="entry name" value="AMP-binding_C_3"/>
    <property type="match status" value="1"/>
</dbReference>
<dbReference type="PANTHER" id="PTHR24096:SF420">
    <property type="entry name" value="LONG-CHAIN-FATTY-ACID--COA LIGASE-RELATED"/>
    <property type="match status" value="1"/>
</dbReference>
<dbReference type="InterPro" id="IPR042099">
    <property type="entry name" value="ANL_N_sf"/>
</dbReference>
<evidence type="ECO:0000313" key="2">
    <source>
        <dbReference type="EMBL" id="PTM61816.1"/>
    </source>
</evidence>
<evidence type="ECO:0000313" key="3">
    <source>
        <dbReference type="Proteomes" id="UP000241808"/>
    </source>
</evidence>
<dbReference type="AlphaFoldDB" id="A0A2T4ZIL2"/>
<accession>A0A2T4ZIL2</accession>
<name>A0A2T4ZIL2_9HYPH</name>
<evidence type="ECO:0000259" key="1">
    <source>
        <dbReference type="Pfam" id="PF00501"/>
    </source>
</evidence>
<reference evidence="2 3" key="1">
    <citation type="submission" date="2018-04" db="EMBL/GenBank/DDBJ databases">
        <title>Genomic Encyclopedia of Archaeal and Bacterial Type Strains, Phase II (KMG-II): from individual species to whole genera.</title>
        <authorList>
            <person name="Goeker M."/>
        </authorList>
    </citation>
    <scope>NUCLEOTIDE SEQUENCE [LARGE SCALE GENOMIC DNA]</scope>
    <source>
        <strain evidence="2 3">DSM 25521</strain>
    </source>
</reference>
<dbReference type="InterPro" id="IPR020845">
    <property type="entry name" value="AMP-binding_CS"/>
</dbReference>
<dbReference type="SUPFAM" id="SSF56801">
    <property type="entry name" value="Acetyl-CoA synthetase-like"/>
    <property type="match status" value="1"/>
</dbReference>
<dbReference type="Proteomes" id="UP000241808">
    <property type="component" value="Unassembled WGS sequence"/>
</dbReference>
<dbReference type="PROSITE" id="PS00455">
    <property type="entry name" value="AMP_BINDING"/>
    <property type="match status" value="1"/>
</dbReference>
<dbReference type="OrthoDB" id="9803968at2"/>
<dbReference type="EMBL" id="PZZL01000001">
    <property type="protein sequence ID" value="PTM61816.1"/>
    <property type="molecule type" value="Genomic_DNA"/>
</dbReference>
<keyword evidence="2" id="KW-0436">Ligase</keyword>
<feature type="domain" description="AMP-dependent synthetase/ligase" evidence="1">
    <location>
        <begin position="56"/>
        <end position="418"/>
    </location>
</feature>
<dbReference type="GO" id="GO:0016405">
    <property type="term" value="F:CoA-ligase activity"/>
    <property type="evidence" value="ECO:0007669"/>
    <property type="project" value="TreeGrafter"/>
</dbReference>